<dbReference type="RefSeq" id="WP_216437940.1">
    <property type="nucleotide sequence ID" value="NZ_JAHLQF010000001.1"/>
</dbReference>
<dbReference type="Proteomes" id="UP000726170">
    <property type="component" value="Unassembled WGS sequence"/>
</dbReference>
<evidence type="ECO:0000313" key="2">
    <source>
        <dbReference type="EMBL" id="MBU5483575.1"/>
    </source>
</evidence>
<name>A0ABS6EEY4_9CLOT</name>
<evidence type="ECO:0008006" key="4">
    <source>
        <dbReference type="Google" id="ProtNLM"/>
    </source>
</evidence>
<feature type="transmembrane region" description="Helical" evidence="1">
    <location>
        <begin position="20"/>
        <end position="40"/>
    </location>
</feature>
<evidence type="ECO:0000256" key="1">
    <source>
        <dbReference type="SAM" id="Phobius"/>
    </source>
</evidence>
<organism evidence="2 3">
    <name type="scientific">Clostridium mobile</name>
    <dbReference type="NCBI Taxonomy" id="2841512"/>
    <lineage>
        <taxon>Bacteria</taxon>
        <taxon>Bacillati</taxon>
        <taxon>Bacillota</taxon>
        <taxon>Clostridia</taxon>
        <taxon>Eubacteriales</taxon>
        <taxon>Clostridiaceae</taxon>
        <taxon>Clostridium</taxon>
    </lineage>
</organism>
<sequence length="248" mass="28892">MIKIKYTRYDLKRKRKDKSVSFILVFLLILCLLLGVGFLFKTLSKENTNGSIENKKENINITKEETGKEKETKNAKEVAFVKGEVAKYAAVQGGMFKNEEYANETREKLNPFGNPFISNEGEFKRVILGVYSEAESKKIMDELTKNKIENSRLVFEIKYNDVCDFEIAQITNAYLQILNKLSEKNVKHIETKELKQWVNSLNDIDTNSKNIDKLKEIKNKINSLPEKISKDNLEENYVFIYNYLKKFN</sequence>
<proteinExistence type="predicted"/>
<gene>
    <name evidence="2" type="ORF">KQI86_04485</name>
</gene>
<keyword evidence="1" id="KW-0472">Membrane</keyword>
<accession>A0ABS6EEY4</accession>
<dbReference type="EMBL" id="JAHLQF010000001">
    <property type="protein sequence ID" value="MBU5483575.1"/>
    <property type="molecule type" value="Genomic_DNA"/>
</dbReference>
<keyword evidence="1" id="KW-1133">Transmembrane helix</keyword>
<protein>
    <recommendedName>
        <fullName evidence="4">SPOR domain-containing protein</fullName>
    </recommendedName>
</protein>
<comment type="caution">
    <text evidence="2">The sequence shown here is derived from an EMBL/GenBank/DDBJ whole genome shotgun (WGS) entry which is preliminary data.</text>
</comment>
<evidence type="ECO:0000313" key="3">
    <source>
        <dbReference type="Proteomes" id="UP000726170"/>
    </source>
</evidence>
<reference evidence="2 3" key="1">
    <citation type="submission" date="2021-06" db="EMBL/GenBank/DDBJ databases">
        <authorList>
            <person name="Sun Q."/>
            <person name="Li D."/>
        </authorList>
    </citation>
    <scope>NUCLEOTIDE SEQUENCE [LARGE SCALE GENOMIC DNA]</scope>
    <source>
        <strain evidence="2 3">MSJ-11</strain>
    </source>
</reference>
<keyword evidence="1" id="KW-0812">Transmembrane</keyword>
<keyword evidence="3" id="KW-1185">Reference proteome</keyword>